<dbReference type="InterPro" id="IPR011250">
    <property type="entry name" value="OMP/PagP_B-barrel"/>
</dbReference>
<gene>
    <name evidence="2" type="ORF">FW778_16505</name>
</gene>
<feature type="chain" id="PRO_5023933390" description="Outer membrane protein beta-barrel domain-containing protein" evidence="1">
    <location>
        <begin position="19"/>
        <end position="226"/>
    </location>
</feature>
<name>A0A5J5IFC7_9BACT</name>
<evidence type="ECO:0000256" key="1">
    <source>
        <dbReference type="SAM" id="SignalP"/>
    </source>
</evidence>
<proteinExistence type="predicted"/>
<comment type="caution">
    <text evidence="2">The sequence shown here is derived from an EMBL/GenBank/DDBJ whole genome shotgun (WGS) entry which is preliminary data.</text>
</comment>
<evidence type="ECO:0008006" key="4">
    <source>
        <dbReference type="Google" id="ProtNLM"/>
    </source>
</evidence>
<evidence type="ECO:0000313" key="3">
    <source>
        <dbReference type="Proteomes" id="UP000326903"/>
    </source>
</evidence>
<dbReference type="RefSeq" id="WP_150415929.1">
    <property type="nucleotide sequence ID" value="NZ_VYQF01000005.1"/>
</dbReference>
<dbReference type="SUPFAM" id="SSF56925">
    <property type="entry name" value="OMPA-like"/>
    <property type="match status" value="1"/>
</dbReference>
<dbReference type="AlphaFoldDB" id="A0A5J5IFC7"/>
<evidence type="ECO:0000313" key="2">
    <source>
        <dbReference type="EMBL" id="KAA9037695.1"/>
    </source>
</evidence>
<keyword evidence="3" id="KW-1185">Reference proteome</keyword>
<sequence>MKYLFTLIIVFVNTICFAQKFSTSIDAQLAIPQSDYKEVNNDAGYGLRAAVFFKPSYTKPIKFGIELGMQEKARATQYFSGYVFGYYDEFQVSASSNIFSLMFVTRIQSSIPHKLKPFIDITAGWNVFYSTVNVEEVSYYSNYSPSYSNSSKAHWAFAYGAAGGVDIPLNKRDGIGLELKVAYLVGSYTDYLTDPNIDGNGNVSFQQNSSRTNMLIQQAGVRITIE</sequence>
<protein>
    <recommendedName>
        <fullName evidence="4">Outer membrane protein beta-barrel domain-containing protein</fullName>
    </recommendedName>
</protein>
<dbReference type="EMBL" id="VYQF01000005">
    <property type="protein sequence ID" value="KAA9037695.1"/>
    <property type="molecule type" value="Genomic_DNA"/>
</dbReference>
<dbReference type="Proteomes" id="UP000326903">
    <property type="component" value="Unassembled WGS sequence"/>
</dbReference>
<dbReference type="Gene3D" id="2.40.160.20">
    <property type="match status" value="1"/>
</dbReference>
<keyword evidence="1" id="KW-0732">Signal</keyword>
<feature type="signal peptide" evidence="1">
    <location>
        <begin position="1"/>
        <end position="18"/>
    </location>
</feature>
<reference evidence="2 3" key="1">
    <citation type="submission" date="2019-09" db="EMBL/GenBank/DDBJ databases">
        <title>Draft genome sequence of Ginsengibacter sp. BR5-29.</title>
        <authorList>
            <person name="Im W.-T."/>
        </authorList>
    </citation>
    <scope>NUCLEOTIDE SEQUENCE [LARGE SCALE GENOMIC DNA]</scope>
    <source>
        <strain evidence="2 3">BR5-29</strain>
    </source>
</reference>
<organism evidence="2 3">
    <name type="scientific">Ginsengibacter hankyongi</name>
    <dbReference type="NCBI Taxonomy" id="2607284"/>
    <lineage>
        <taxon>Bacteria</taxon>
        <taxon>Pseudomonadati</taxon>
        <taxon>Bacteroidota</taxon>
        <taxon>Chitinophagia</taxon>
        <taxon>Chitinophagales</taxon>
        <taxon>Chitinophagaceae</taxon>
        <taxon>Ginsengibacter</taxon>
    </lineage>
</organism>
<accession>A0A5J5IFC7</accession>